<reference evidence="4 5" key="1">
    <citation type="submission" date="2021-01" db="EMBL/GenBank/DDBJ databases">
        <title>Roseomonas sp. nov, a bacterium isolated from an oil production mixture in Yumen Oilfield.</title>
        <authorList>
            <person name="Wu D."/>
        </authorList>
    </citation>
    <scope>NUCLEOTIDE SEQUENCE [LARGE SCALE GENOMIC DNA]</scope>
    <source>
        <strain evidence="4 5">ROY-5-3</strain>
    </source>
</reference>
<dbReference type="InterPro" id="IPR002126">
    <property type="entry name" value="Cadherin-like_dom"/>
</dbReference>
<name>A0ABS6HAR5_9PROT</name>
<dbReference type="Proteomes" id="UP000689967">
    <property type="component" value="Unassembled WGS sequence"/>
</dbReference>
<feature type="region of interest" description="Disordered" evidence="2">
    <location>
        <begin position="1479"/>
        <end position="1500"/>
    </location>
</feature>
<evidence type="ECO:0000256" key="1">
    <source>
        <dbReference type="ARBA" id="ARBA00022729"/>
    </source>
</evidence>
<dbReference type="CDD" id="cd11304">
    <property type="entry name" value="Cadherin_repeat"/>
    <property type="match status" value="1"/>
</dbReference>
<dbReference type="RefSeq" id="WP_216877841.1">
    <property type="nucleotide sequence ID" value="NZ_JAERQM010000006.1"/>
</dbReference>
<dbReference type="InterPro" id="IPR001343">
    <property type="entry name" value="Hemolysn_Ca-bd"/>
</dbReference>
<evidence type="ECO:0000259" key="3">
    <source>
        <dbReference type="PROSITE" id="PS50268"/>
    </source>
</evidence>
<dbReference type="InterPro" id="IPR018511">
    <property type="entry name" value="Hemolysin-typ_Ca-bd_CS"/>
</dbReference>
<feature type="domain" description="Cadherin" evidence="3">
    <location>
        <begin position="1353"/>
        <end position="1459"/>
    </location>
</feature>
<dbReference type="Pfam" id="PF12951">
    <property type="entry name" value="PATR"/>
    <property type="match status" value="2"/>
</dbReference>
<gene>
    <name evidence="4" type="ORF">JJQ90_18975</name>
</gene>
<keyword evidence="1" id="KW-0732">Signal</keyword>
<evidence type="ECO:0000313" key="4">
    <source>
        <dbReference type="EMBL" id="MBU8545814.1"/>
    </source>
</evidence>
<evidence type="ECO:0000256" key="2">
    <source>
        <dbReference type="SAM" id="MobiDB-lite"/>
    </source>
</evidence>
<dbReference type="Pfam" id="PF00353">
    <property type="entry name" value="HemolysinCabind"/>
    <property type="match status" value="1"/>
</dbReference>
<keyword evidence="5" id="KW-1185">Reference proteome</keyword>
<dbReference type="PROSITE" id="PS00330">
    <property type="entry name" value="HEMOLYSIN_CALCIUM"/>
    <property type="match status" value="3"/>
</dbReference>
<proteinExistence type="predicted"/>
<sequence>MTDIRVNTYTAAAQTTPAIAADADGNFVVAWHSNNQDGSGNGIYAQRFDAAGVAAGAEFQVNTYTASNQLNAAVAMDADGNFVVTWDSSGQDGSGTGIYGQRYNAAGVAQGDEFRVNTYTTNAQSQSSVAMDADGDFVVTWNSSGQDGSGYGIYAQRYNAGGVAQGAEFRVNTFTTGSQSSPDVAMDADGDFVVVWHSAGQDGSGTGVFAQRYNAAGVAQGDEFQVNTYTAGNQQSADVAMDADGNFVVVWNSAGQDGDLGGVYAQRYNAAGVAQGAEFQVNSYTTSSQQAPSVSVDADGDFIVTWQSNLQDGAGYGIYAQRYDAAGTAVGGEFLVNAYTRSNQSLPDVVLRENGDAVVVWTSNGQDGDNNGIFLAIPAEPIAVEVVAPVTITDIQVNTHTADAQSSPAMAADADGNFVVAWQSSNQDGNLNGIFAQRFDAAGVATGAEFQVNTYTTSNQSNAAVAMDADGNFVVTWDSSGQDGASTGVYGQRYNAAGVAQGSEFRVNTYTTNAQSLSSVAMDADGDFVVTWGSNGQDGSGYGIYAQRYNAAGVAQGAEFQVNTFTDGTQGLAEVAMDADGNFVVVWHSANNQDGSGTGVFAQRYNAAGVAQGSEFQVNTYTTGAQQSADVAMDADGNFVIVWQSSLQDGSTDGVFAQRYNAAGVAQGGEFQVNISTEGAQNNAAVAMDADGAFVISWAGVDDSGTGVFAQRYTADGVAVGGEFRLNSYTLSTQGAVAVALQADGDIIAAWHSTNQDGSNNGIFMAVAAEPLAGAINRLDGNTTTLTAQPVRPLDTDMTVEVTSGTMSASNWNGATLTVNRIANDAPAGGPTDIYAFLDRGLFEVETDGVGFGGVNAGSIADAIANQGDTTGLLVSIANDLPFARYYYSYATGTLTIEFGLAASGDASITGTPTQALVEDVIQHIAYGNATLTSDATIRFALNDTAHVVTADVNVLRGASTPITVARPDDDADGDPAAGFSLREALAQGLAQATGDTITLDGIADGTILTLTGSTAVLAAGDLIALATNAVTIAGDAGGSLTLGGNVGVDVTDGGMLTLAAALLGAFDLTKTGDGTLVLSDTGNESAWTGGLTIASGVLSVADDDALSAGTVTLAAGTTFAITAATAIDNAVALNGDATIRADADVSLSGLLSGGAALTKTGTGTLVLSGTATYSGTTTVGEGLLQVDGVLANTGEVIVASGATLSGNGTIGTAGASGAVTVQAGGTIGAGASPGILVLENGLTIDEGGTLSVEIEGMTRGTEYDVIQVTGSVSLGGANLSIDIGAFTPAPGTTFIVIDNDGDDAIVGTVQVGGEVRAEGATFLVGAQTFQISYLAGSGNDLGLTVLNTAPIITSATTASVVENTTFAYQATVTDPDGTALTWSLSGDDADRFTIDEATGLVSFLAAPDFEAPGDADSDNAYEIIVTVSDGDLTQAQALTISVTNVAETIVGTDASESIVTGDGDDWIDGKAGDDTLIGGSGDDTLDGGRGADSLAGGDGDDTYVVDDLGDIVVEEAGGGYDRVISGIDWTLGAELERLSLSGSADLNGTGNALANRLDG</sequence>
<feature type="non-terminal residue" evidence="4">
    <location>
        <position position="1560"/>
    </location>
</feature>
<dbReference type="PROSITE" id="PS50268">
    <property type="entry name" value="CADHERIN_2"/>
    <property type="match status" value="1"/>
</dbReference>
<protein>
    <submittedName>
        <fullName evidence="4">Autotransporter-associated beta strand repeat-containing protein</fullName>
    </submittedName>
</protein>
<organism evidence="4 5">
    <name type="scientific">Falsiroseomonas oleicola</name>
    <dbReference type="NCBI Taxonomy" id="2801474"/>
    <lineage>
        <taxon>Bacteria</taxon>
        <taxon>Pseudomonadati</taxon>
        <taxon>Pseudomonadota</taxon>
        <taxon>Alphaproteobacteria</taxon>
        <taxon>Acetobacterales</taxon>
        <taxon>Roseomonadaceae</taxon>
        <taxon>Falsiroseomonas</taxon>
    </lineage>
</organism>
<comment type="caution">
    <text evidence="4">The sequence shown here is derived from an EMBL/GenBank/DDBJ whole genome shotgun (WGS) entry which is preliminary data.</text>
</comment>
<dbReference type="NCBIfam" id="TIGR02601">
    <property type="entry name" value="autotrns_rpt"/>
    <property type="match status" value="2"/>
</dbReference>
<dbReference type="InterPro" id="IPR013425">
    <property type="entry name" value="Autotrns_rpt"/>
</dbReference>
<accession>A0ABS6HAR5</accession>
<dbReference type="EMBL" id="JAERQM010000006">
    <property type="protein sequence ID" value="MBU8545814.1"/>
    <property type="molecule type" value="Genomic_DNA"/>
</dbReference>
<evidence type="ECO:0000313" key="5">
    <source>
        <dbReference type="Proteomes" id="UP000689967"/>
    </source>
</evidence>